<accession>A0A7C5LAK0</accession>
<keyword evidence="8" id="KW-0274">FAD</keyword>
<protein>
    <submittedName>
        <fullName evidence="13">Riboflavin biosynthesis protein RibF</fullName>
    </submittedName>
</protein>
<evidence type="ECO:0000256" key="8">
    <source>
        <dbReference type="ARBA" id="ARBA00022827"/>
    </source>
</evidence>
<dbReference type="GO" id="GO:0008531">
    <property type="term" value="F:riboflavin kinase activity"/>
    <property type="evidence" value="ECO:0007669"/>
    <property type="project" value="UniProtKB-EC"/>
</dbReference>
<evidence type="ECO:0000256" key="1">
    <source>
        <dbReference type="ARBA" id="ARBA00004726"/>
    </source>
</evidence>
<dbReference type="EMBL" id="DRNB01000188">
    <property type="protein sequence ID" value="HHJ64290.1"/>
    <property type="molecule type" value="Genomic_DNA"/>
</dbReference>
<keyword evidence="6" id="KW-0548">Nucleotidyltransferase</keyword>
<dbReference type="Pfam" id="PF06574">
    <property type="entry name" value="FAD_syn"/>
    <property type="match status" value="1"/>
</dbReference>
<dbReference type="Gene3D" id="2.40.30.30">
    <property type="entry name" value="Riboflavin kinase-like"/>
    <property type="match status" value="1"/>
</dbReference>
<evidence type="ECO:0000256" key="10">
    <source>
        <dbReference type="ARBA" id="ARBA00047880"/>
    </source>
</evidence>
<evidence type="ECO:0000256" key="3">
    <source>
        <dbReference type="ARBA" id="ARBA00022630"/>
    </source>
</evidence>
<dbReference type="PANTHER" id="PTHR22749">
    <property type="entry name" value="RIBOFLAVIN KINASE/FMN ADENYLYLTRANSFERASE"/>
    <property type="match status" value="1"/>
</dbReference>
<evidence type="ECO:0000313" key="13">
    <source>
        <dbReference type="EMBL" id="HHJ64290.1"/>
    </source>
</evidence>
<dbReference type="SUPFAM" id="SSF52374">
    <property type="entry name" value="Nucleotidylyl transferase"/>
    <property type="match status" value="1"/>
</dbReference>
<evidence type="ECO:0000256" key="11">
    <source>
        <dbReference type="ARBA" id="ARBA00049494"/>
    </source>
</evidence>
<dbReference type="InterPro" id="IPR023465">
    <property type="entry name" value="Riboflavin_kinase_dom_sf"/>
</dbReference>
<evidence type="ECO:0000256" key="4">
    <source>
        <dbReference type="ARBA" id="ARBA00022643"/>
    </source>
</evidence>
<dbReference type="AlphaFoldDB" id="A0A7C5LAK0"/>
<dbReference type="InterPro" id="IPR015865">
    <property type="entry name" value="Riboflavin_kinase_bac/euk"/>
</dbReference>
<comment type="similarity">
    <text evidence="2">Belongs to the RibF family.</text>
</comment>
<feature type="domain" description="Riboflavin kinase" evidence="12">
    <location>
        <begin position="72"/>
        <end position="190"/>
    </location>
</feature>
<evidence type="ECO:0000259" key="12">
    <source>
        <dbReference type="SMART" id="SM00904"/>
    </source>
</evidence>
<dbReference type="InterPro" id="IPR023468">
    <property type="entry name" value="Riboflavin_kinase"/>
</dbReference>
<dbReference type="GO" id="GO:0003919">
    <property type="term" value="F:FMN adenylyltransferase activity"/>
    <property type="evidence" value="ECO:0007669"/>
    <property type="project" value="UniProtKB-EC"/>
</dbReference>
<sequence length="190" mass="22097">HRRLRCRFLLVGYDWRFGYRREGEVELAKEVGGELGFEVETAEPYRKNSHVISSTLIRRLLSEGRLESAAEFLGRRYWVRREVVPGDGRGSLIGFPTANLGDTENLCLKEGVYAVLVEERYRGVANFGRRPTFGRRRRLLEVHIPGFKGDLRGRKIKVEFLRFLREERKFSGVEELREQIEKDIQSALAV</sequence>
<evidence type="ECO:0000256" key="7">
    <source>
        <dbReference type="ARBA" id="ARBA00022741"/>
    </source>
</evidence>
<dbReference type="GO" id="GO:0005524">
    <property type="term" value="F:ATP binding"/>
    <property type="evidence" value="ECO:0007669"/>
    <property type="project" value="UniProtKB-KW"/>
</dbReference>
<comment type="catalytic activity">
    <reaction evidence="10">
        <text>riboflavin + ATP = FMN + ADP + H(+)</text>
        <dbReference type="Rhea" id="RHEA:14357"/>
        <dbReference type="ChEBI" id="CHEBI:15378"/>
        <dbReference type="ChEBI" id="CHEBI:30616"/>
        <dbReference type="ChEBI" id="CHEBI:57986"/>
        <dbReference type="ChEBI" id="CHEBI:58210"/>
        <dbReference type="ChEBI" id="CHEBI:456216"/>
        <dbReference type="EC" id="2.7.1.26"/>
    </reaction>
</comment>
<dbReference type="InterPro" id="IPR015864">
    <property type="entry name" value="FAD_synthase"/>
</dbReference>
<proteinExistence type="inferred from homology"/>
<reference evidence="13" key="1">
    <citation type="journal article" date="2020" name="mSystems">
        <title>Genome- and Community-Level Interaction Insights into Carbon Utilization and Element Cycling Functions of Hydrothermarchaeota in Hydrothermal Sediment.</title>
        <authorList>
            <person name="Zhou Z."/>
            <person name="Liu Y."/>
            <person name="Xu W."/>
            <person name="Pan J."/>
            <person name="Luo Z.H."/>
            <person name="Li M."/>
        </authorList>
    </citation>
    <scope>NUCLEOTIDE SEQUENCE [LARGE SCALE GENOMIC DNA]</scope>
    <source>
        <strain evidence="13">HyVt-501</strain>
    </source>
</reference>
<dbReference type="SUPFAM" id="SSF82114">
    <property type="entry name" value="Riboflavin kinase-like"/>
    <property type="match status" value="1"/>
</dbReference>
<dbReference type="Gene3D" id="3.40.50.620">
    <property type="entry name" value="HUPs"/>
    <property type="match status" value="1"/>
</dbReference>
<dbReference type="UniPathway" id="UPA00277">
    <property type="reaction ID" value="UER00407"/>
</dbReference>
<keyword evidence="7" id="KW-0547">Nucleotide-binding</keyword>
<dbReference type="SMART" id="SM00904">
    <property type="entry name" value="Flavokinase"/>
    <property type="match status" value="1"/>
</dbReference>
<dbReference type="GO" id="GO:0009398">
    <property type="term" value="P:FMN biosynthetic process"/>
    <property type="evidence" value="ECO:0007669"/>
    <property type="project" value="TreeGrafter"/>
</dbReference>
<evidence type="ECO:0000256" key="2">
    <source>
        <dbReference type="ARBA" id="ARBA00010214"/>
    </source>
</evidence>
<comment type="pathway">
    <text evidence="1">Cofactor biosynthesis; FAD biosynthesis; FAD from FMN: step 1/1.</text>
</comment>
<evidence type="ECO:0000256" key="9">
    <source>
        <dbReference type="ARBA" id="ARBA00022840"/>
    </source>
</evidence>
<dbReference type="Pfam" id="PF01687">
    <property type="entry name" value="Flavokinase"/>
    <property type="match status" value="1"/>
</dbReference>
<evidence type="ECO:0000256" key="5">
    <source>
        <dbReference type="ARBA" id="ARBA00022679"/>
    </source>
</evidence>
<dbReference type="Proteomes" id="UP000885792">
    <property type="component" value="Unassembled WGS sequence"/>
</dbReference>
<dbReference type="PANTHER" id="PTHR22749:SF6">
    <property type="entry name" value="RIBOFLAVIN KINASE"/>
    <property type="match status" value="1"/>
</dbReference>
<dbReference type="GO" id="GO:0009231">
    <property type="term" value="P:riboflavin biosynthetic process"/>
    <property type="evidence" value="ECO:0007669"/>
    <property type="project" value="InterPro"/>
</dbReference>
<comment type="caution">
    <text evidence="13">The sequence shown here is derived from an EMBL/GenBank/DDBJ whole genome shotgun (WGS) entry which is preliminary data.</text>
</comment>
<organism evidence="13">
    <name type="scientific">Aquifex aeolicus</name>
    <dbReference type="NCBI Taxonomy" id="63363"/>
    <lineage>
        <taxon>Bacteria</taxon>
        <taxon>Pseudomonadati</taxon>
        <taxon>Aquificota</taxon>
        <taxon>Aquificia</taxon>
        <taxon>Aquificales</taxon>
        <taxon>Aquificaceae</taxon>
        <taxon>Aquifex</taxon>
    </lineage>
</organism>
<dbReference type="GO" id="GO:0006747">
    <property type="term" value="P:FAD biosynthetic process"/>
    <property type="evidence" value="ECO:0007669"/>
    <property type="project" value="UniProtKB-UniPathway"/>
</dbReference>
<comment type="catalytic activity">
    <reaction evidence="11">
        <text>FMN + ATP + H(+) = FAD + diphosphate</text>
        <dbReference type="Rhea" id="RHEA:17237"/>
        <dbReference type="ChEBI" id="CHEBI:15378"/>
        <dbReference type="ChEBI" id="CHEBI:30616"/>
        <dbReference type="ChEBI" id="CHEBI:33019"/>
        <dbReference type="ChEBI" id="CHEBI:57692"/>
        <dbReference type="ChEBI" id="CHEBI:58210"/>
        <dbReference type="EC" id="2.7.7.2"/>
    </reaction>
</comment>
<keyword evidence="4" id="KW-0288">FMN</keyword>
<dbReference type="InterPro" id="IPR014729">
    <property type="entry name" value="Rossmann-like_a/b/a_fold"/>
</dbReference>
<evidence type="ECO:0000256" key="6">
    <source>
        <dbReference type="ARBA" id="ARBA00022695"/>
    </source>
</evidence>
<keyword evidence="9" id="KW-0067">ATP-binding</keyword>
<feature type="non-terminal residue" evidence="13">
    <location>
        <position position="1"/>
    </location>
</feature>
<name>A0A7C5LAK0_AQUAO</name>
<keyword evidence="5" id="KW-0808">Transferase</keyword>
<keyword evidence="3" id="KW-0285">Flavoprotein</keyword>
<gene>
    <name evidence="13" type="ORF">ENJ61_05210</name>
</gene>